<dbReference type="Gene3D" id="3.40.50.11890">
    <property type="match status" value="1"/>
</dbReference>
<comment type="similarity">
    <text evidence="1">Belongs to the FldB/FldC dehydratase alpha/beta subunit family.</text>
</comment>
<evidence type="ECO:0000313" key="2">
    <source>
        <dbReference type="EMBL" id="MCG5031539.1"/>
    </source>
</evidence>
<name>A0ABS9MSE9_9BURK</name>
<dbReference type="InterPro" id="IPR010327">
    <property type="entry name" value="FldB/FldC_alpha/beta"/>
</dbReference>
<reference evidence="2 3" key="1">
    <citation type="submission" date="2022-02" db="EMBL/GenBank/DDBJ databases">
        <title>Mesosutterella porci, a novel member of the family Sutterellaceae from pig feces.</title>
        <authorList>
            <person name="Wylensek D."/>
            <person name="Clavel T."/>
        </authorList>
    </citation>
    <scope>NUCLEOTIDE SEQUENCE [LARGE SCALE GENOMIC DNA]</scope>
    <source>
        <strain evidence="3">oilRF-744-wt-GAM-9</strain>
    </source>
</reference>
<dbReference type="EMBL" id="JAKNCT010000010">
    <property type="protein sequence ID" value="MCG5031539.1"/>
    <property type="molecule type" value="Genomic_DNA"/>
</dbReference>
<gene>
    <name evidence="2" type="ORF">MAF45_08800</name>
</gene>
<dbReference type="PANTHER" id="PTHR30548:SF1">
    <property type="entry name" value="DEHYDRATASE SUBUNIT MJ0007-RELATED"/>
    <property type="match status" value="1"/>
</dbReference>
<keyword evidence="3" id="KW-1185">Reference proteome</keyword>
<accession>A0ABS9MSE9</accession>
<sequence>MKRTKPTPVLDWFKRTAQMLENPETKAWKAAGGKVIGMFYPDTPAELLEAAGAMTFSLRGNTADGTELADAYYKPIACEFTRATFNEILDGKYSFLDGAVWFNNCDHMRRIWDNWKACRKDCPAYAFIYFPKKRDDNGYAFFKDQVRTMIAATEERFGVKITPEKVREAIRAANETRRLIRELYELKKGDEVYLDGTETASVLMTLSSVPRAVANEKLAALIKELKSGGETVRPACRFFYDGFHADRPEIIATLEQDGGVVVCDSLGNGLASAARDIPEEGDPVENVLHYYYWDKVPQPRVFGTQGQRLDRVEALCREFGCQGVIAMRIAFCDQEAFEQLMLLWRAKKNQIPFIQLETTYRPEGIGQIRTRIQAFQESIASRTAAA</sequence>
<dbReference type="PANTHER" id="PTHR30548">
    <property type="entry name" value="2-HYDROXYGLUTARYL-COA DEHYDRATASE, D-COMPONENT-RELATED"/>
    <property type="match status" value="1"/>
</dbReference>
<dbReference type="Pfam" id="PF06050">
    <property type="entry name" value="HGD-D"/>
    <property type="match status" value="1"/>
</dbReference>
<dbReference type="RefSeq" id="WP_237979339.1">
    <property type="nucleotide sequence ID" value="NZ_JAKNCT010000010.1"/>
</dbReference>
<protein>
    <submittedName>
        <fullName evidence="2">2-hydroxyacyl-CoA dehydratase family protein</fullName>
    </submittedName>
</protein>
<evidence type="ECO:0000313" key="3">
    <source>
        <dbReference type="Proteomes" id="UP001297600"/>
    </source>
</evidence>
<evidence type="ECO:0000256" key="1">
    <source>
        <dbReference type="ARBA" id="ARBA00005806"/>
    </source>
</evidence>
<dbReference type="Gene3D" id="1.20.1270.370">
    <property type="match status" value="1"/>
</dbReference>
<organism evidence="2 3">
    <name type="scientific">Mesosutterella porci</name>
    <dbReference type="NCBI Taxonomy" id="2915351"/>
    <lineage>
        <taxon>Bacteria</taxon>
        <taxon>Pseudomonadati</taxon>
        <taxon>Pseudomonadota</taxon>
        <taxon>Betaproteobacteria</taxon>
        <taxon>Burkholderiales</taxon>
        <taxon>Sutterellaceae</taxon>
        <taxon>Mesosutterella</taxon>
    </lineage>
</organism>
<dbReference type="Gene3D" id="3.40.50.11900">
    <property type="match status" value="1"/>
</dbReference>
<proteinExistence type="inferred from homology"/>
<comment type="caution">
    <text evidence="2">The sequence shown here is derived from an EMBL/GenBank/DDBJ whole genome shotgun (WGS) entry which is preliminary data.</text>
</comment>
<dbReference type="Proteomes" id="UP001297600">
    <property type="component" value="Unassembled WGS sequence"/>
</dbReference>